<accession>A0A1T4SBA8</accession>
<dbReference type="STRING" id="225324.SAMN02745126_04534"/>
<keyword evidence="2" id="KW-1185">Reference proteome</keyword>
<dbReference type="EMBL" id="FUWJ01000007">
    <property type="protein sequence ID" value="SKA25524.1"/>
    <property type="molecule type" value="Genomic_DNA"/>
</dbReference>
<gene>
    <name evidence="1" type="ORF">SAMN02745126_04534</name>
</gene>
<proteinExistence type="predicted"/>
<protein>
    <submittedName>
        <fullName evidence="1">Uncharacterized protein</fullName>
    </submittedName>
</protein>
<organism evidence="1 2">
    <name type="scientific">Enhydrobacter aerosaccus</name>
    <dbReference type="NCBI Taxonomy" id="225324"/>
    <lineage>
        <taxon>Bacteria</taxon>
        <taxon>Pseudomonadati</taxon>
        <taxon>Pseudomonadota</taxon>
        <taxon>Alphaproteobacteria</taxon>
        <taxon>Hyphomicrobiales</taxon>
        <taxon>Enhydrobacter</taxon>
    </lineage>
</organism>
<sequence>MTPILESTLTCPDCGTQAVETMPTHACLYFYTCAGCGRQLKPKHGDCCVFCSYGSVPCPPIQIGDGNACCGAEPTSTVPEVCSLQPAAFHERMAEIAALMQAFGGMAERTPDGLALRFKKGEGLRAALDALAEKERSCCATLEFTVTEGAGLISFGIRGQASNSTAVEDLATRLGIAPRAGWRFRA</sequence>
<dbReference type="NCBIfam" id="NF041374">
    <property type="entry name" value="GDCCVxC"/>
    <property type="match status" value="1"/>
</dbReference>
<dbReference type="AlphaFoldDB" id="A0A1T4SBA8"/>
<evidence type="ECO:0000313" key="1">
    <source>
        <dbReference type="EMBL" id="SKA25524.1"/>
    </source>
</evidence>
<evidence type="ECO:0000313" key="2">
    <source>
        <dbReference type="Proteomes" id="UP000190092"/>
    </source>
</evidence>
<dbReference type="InterPro" id="IPR047677">
    <property type="entry name" value="GDCCVxC"/>
</dbReference>
<dbReference type="Proteomes" id="UP000190092">
    <property type="component" value="Unassembled WGS sequence"/>
</dbReference>
<name>A0A1T4SBA8_9HYPH</name>
<reference evidence="2" key="1">
    <citation type="submission" date="2017-02" db="EMBL/GenBank/DDBJ databases">
        <authorList>
            <person name="Varghese N."/>
            <person name="Submissions S."/>
        </authorList>
    </citation>
    <scope>NUCLEOTIDE SEQUENCE [LARGE SCALE GENOMIC DNA]</scope>
    <source>
        <strain evidence="2">ATCC 27094</strain>
    </source>
</reference>